<dbReference type="EMBL" id="VOLR01000029">
    <property type="protein sequence ID" value="TWX55322.1"/>
    <property type="molecule type" value="Genomic_DNA"/>
</dbReference>
<dbReference type="EMBL" id="VOLQ01000032">
    <property type="protein sequence ID" value="TWX64393.1"/>
    <property type="molecule type" value="Genomic_DNA"/>
</dbReference>
<name>A0A5C6Q699_9GAMM</name>
<keyword evidence="3" id="KW-1185">Reference proteome</keyword>
<evidence type="ECO:0000313" key="3">
    <source>
        <dbReference type="Proteomes" id="UP000321525"/>
    </source>
</evidence>
<dbReference type="AlphaFoldDB" id="A0A5C6Q699"/>
<comment type="caution">
    <text evidence="2">The sequence shown here is derived from an EMBL/GenBank/DDBJ whole genome shotgun (WGS) entry which is preliminary data.</text>
</comment>
<dbReference type="InterPro" id="IPR014987">
    <property type="entry name" value="UPF_YfcL"/>
</dbReference>
<evidence type="ECO:0000313" key="2">
    <source>
        <dbReference type="EMBL" id="TWX64393.1"/>
    </source>
</evidence>
<organism evidence="2 4">
    <name type="scientific">Colwellia hornerae</name>
    <dbReference type="NCBI Taxonomy" id="89402"/>
    <lineage>
        <taxon>Bacteria</taxon>
        <taxon>Pseudomonadati</taxon>
        <taxon>Pseudomonadota</taxon>
        <taxon>Gammaproteobacteria</taxon>
        <taxon>Alteromonadales</taxon>
        <taxon>Colwelliaceae</taxon>
        <taxon>Colwellia</taxon>
    </lineage>
</organism>
<dbReference type="OrthoDB" id="5600394at2"/>
<dbReference type="Pfam" id="PF08891">
    <property type="entry name" value="YfcL"/>
    <property type="match status" value="1"/>
</dbReference>
<evidence type="ECO:0000313" key="1">
    <source>
        <dbReference type="EMBL" id="TWX55322.1"/>
    </source>
</evidence>
<gene>
    <name evidence="1" type="ORF">ESZ26_16465</name>
    <name evidence="2" type="ORF">ESZ27_14520</name>
</gene>
<proteinExistence type="predicted"/>
<accession>A0A5C6Q699</accession>
<dbReference type="Proteomes" id="UP000321917">
    <property type="component" value="Unassembled WGS sequence"/>
</dbReference>
<dbReference type="RefSeq" id="WP_146800542.1">
    <property type="nucleotide sequence ID" value="NZ_VOLP01000028.1"/>
</dbReference>
<dbReference type="Proteomes" id="UP000321525">
    <property type="component" value="Unassembled WGS sequence"/>
</dbReference>
<reference evidence="2 4" key="1">
    <citation type="submission" date="2019-07" db="EMBL/GenBank/DDBJ databases">
        <title>Genomes of sea-ice associated Colwellia species.</title>
        <authorList>
            <person name="Bowman J.P."/>
        </authorList>
    </citation>
    <scope>NUCLEOTIDE SEQUENCE [LARGE SCALE GENOMIC DNA]</scope>
    <source>
        <strain evidence="1 3">ACAM 607</strain>
        <strain evidence="2 4">IC036</strain>
    </source>
</reference>
<evidence type="ECO:0000313" key="4">
    <source>
        <dbReference type="Proteomes" id="UP000321917"/>
    </source>
</evidence>
<protein>
    <submittedName>
        <fullName evidence="2">YfcL family protein</fullName>
    </submittedName>
</protein>
<sequence>MPIEEKKSFENIAALYLYLDNLFDQDNSDDQLFASSYLRGFISLSVIEFGDESQVLSQGLAVSIDEKLQAARTELSPQDRKIVQDYWLDLKQSFVSV</sequence>